<proteinExistence type="predicted"/>
<dbReference type="NCBIfam" id="TIGR04183">
    <property type="entry name" value="Por_Secre_tail"/>
    <property type="match status" value="1"/>
</dbReference>
<dbReference type="Proteomes" id="UP000298471">
    <property type="component" value="Unassembled WGS sequence"/>
</dbReference>
<keyword evidence="2" id="KW-1185">Reference proteome</keyword>
<dbReference type="EMBL" id="SRMB01000004">
    <property type="protein sequence ID" value="TGE23283.1"/>
    <property type="molecule type" value="Genomic_DNA"/>
</dbReference>
<evidence type="ECO:0000313" key="1">
    <source>
        <dbReference type="EMBL" id="TGE23283.1"/>
    </source>
</evidence>
<organism evidence="1 2">
    <name type="scientific">Hymenobacter metallicola</name>
    <dbReference type="NCBI Taxonomy" id="2563114"/>
    <lineage>
        <taxon>Bacteria</taxon>
        <taxon>Pseudomonadati</taxon>
        <taxon>Bacteroidota</taxon>
        <taxon>Cytophagia</taxon>
        <taxon>Cytophagales</taxon>
        <taxon>Hymenobacteraceae</taxon>
        <taxon>Hymenobacter</taxon>
    </lineage>
</organism>
<dbReference type="RefSeq" id="WP_135396843.1">
    <property type="nucleotide sequence ID" value="NZ_SRMB01000004.1"/>
</dbReference>
<name>A0A4Z0Q2D2_9BACT</name>
<sequence>MKKIYYLLISGACLLQQTGQAQSWKPFRQGLIYAYQVSNATASSETHTLRVDSAYVTTGGDSVYTFNRMMRRAPEGDRANFYKSRNNLFGSRLEWRPGTSDYRLVVNLDPTAGQGATTLLLRPRVAVGTTWTAGQNPLVTATLTSRTLQSFGSPTVTDSLATITLSNGQVVRLSRRYGLLAATELVYPYAGASKQYVQSQLPAPLLQSAYSPLALFDMQAGDEIGYVEEPFSYGGLPCSRTYTLRRIKSRQQTADSLVYTFQEQSRTETFSVPGCNNTVGNTLGPVTGGRLAVSLRTGQLQVNRAISNALPMLSGEYRLASSTGNDQRLIVGMGLLSGNSSGCFGPGLQPAYQIMYRTSTAMYTLGLDALAWQQAFSSSLGLGELYGSKSLQYYSRTRGTALTTCGSRASFGTLLPTHKATTAPAFQVFPNPTSANMTLQLATAVPAGSRLVLLDAVGRCVWQTTLATGQTQVLLPLQEKAAGLYVAQLRTADGSARALQVQKLP</sequence>
<evidence type="ECO:0000313" key="2">
    <source>
        <dbReference type="Proteomes" id="UP000298471"/>
    </source>
</evidence>
<dbReference type="InterPro" id="IPR026444">
    <property type="entry name" value="Secre_tail"/>
</dbReference>
<reference evidence="1 2" key="1">
    <citation type="submission" date="2019-04" db="EMBL/GenBank/DDBJ databases">
        <authorList>
            <person name="Feng G."/>
            <person name="Zhang J."/>
            <person name="Zhu H."/>
        </authorList>
    </citation>
    <scope>NUCLEOTIDE SEQUENCE [LARGE SCALE GENOMIC DNA]</scope>
    <source>
        <strain evidence="1 2">9PBR-1</strain>
    </source>
</reference>
<dbReference type="AlphaFoldDB" id="A0A4Z0Q2D2"/>
<protein>
    <submittedName>
        <fullName evidence="1">T9SS type A sorting domain-containing protein</fullName>
    </submittedName>
</protein>
<comment type="caution">
    <text evidence="1">The sequence shown here is derived from an EMBL/GenBank/DDBJ whole genome shotgun (WGS) entry which is preliminary data.</text>
</comment>
<accession>A0A4Z0Q2D2</accession>
<gene>
    <name evidence="1" type="ORF">E5K02_18980</name>
</gene>
<dbReference type="OrthoDB" id="867215at2"/>